<dbReference type="InterPro" id="IPR015424">
    <property type="entry name" value="PyrdxlP-dep_Trfase"/>
</dbReference>
<dbReference type="InterPro" id="IPR051750">
    <property type="entry name" value="Trans-sulfuration_enzymes"/>
</dbReference>
<dbReference type="InterPro" id="IPR015421">
    <property type="entry name" value="PyrdxlP-dep_Trfase_major"/>
</dbReference>
<comment type="cofactor">
    <cofactor evidence="1 3">
        <name>pyridoxal 5'-phosphate</name>
        <dbReference type="ChEBI" id="CHEBI:597326"/>
    </cofactor>
</comment>
<dbReference type="EMBL" id="JAPWDO010000004">
    <property type="protein sequence ID" value="KAJ5473096.1"/>
    <property type="molecule type" value="Genomic_DNA"/>
</dbReference>
<accession>A0A9W9WT83</accession>
<dbReference type="Gene3D" id="3.40.640.10">
    <property type="entry name" value="Type I PLP-dependent aspartate aminotransferase-like (Major domain)"/>
    <property type="match status" value="1"/>
</dbReference>
<reference evidence="4" key="1">
    <citation type="submission" date="2022-12" db="EMBL/GenBank/DDBJ databases">
        <authorList>
            <person name="Petersen C."/>
        </authorList>
    </citation>
    <scope>NUCLEOTIDE SEQUENCE</scope>
    <source>
        <strain evidence="4">IBT 17660</strain>
    </source>
</reference>
<proteinExistence type="inferred from homology"/>
<comment type="caution">
    <text evidence="4">The sequence shown here is derived from an EMBL/GenBank/DDBJ whole genome shotgun (WGS) entry which is preliminary data.</text>
</comment>
<sequence>MAGEAWVRKTKQTIYPWLAKFCKSTSHTLILIGQNGILPATVGRLTEAALRRVKRSAGVKARIFVSKEAASRLERTVKEKDTTANVSAIDFKVHQSDTSGILNWAHFVLLLFPESFEEEAFTFWLNHGDGISNRHAEFCLELLDFMDTRCEENVTEFQTNGPRSGDAPAGLAGWTNSGFAEKSIIKSVLSETIKSRNATMAPVQPQDVFLYSTGMMAIGKIARAMSDMSGDAAAVVFGEITSNPQLHSPNLVRIGRLADTYGFTVVVDDTIGTSANLDILPYADVVTTSLTKIFNGACNAMGGSLIVNPNSQHHKKIHGYLQDHFEDLLFPADAVVLSKNCVDYPDRVRQCSTTARAIAHLLAEHPSVNYVNYPTLVPSRAEYERYRRDEGGYGYLLSVVFRDPEFAVRFYDALDVWKGPSIGTNSSIALPYSLLAHWEEQDWAAQFGVPKHIVRLSVGLEPEDSLRARVCEALAMAAPATLRRATLCKTEHQAGCP</sequence>
<evidence type="ECO:0000256" key="3">
    <source>
        <dbReference type="RuleBase" id="RU362118"/>
    </source>
</evidence>
<gene>
    <name evidence="4" type="ORF">N7530_007097</name>
</gene>
<dbReference type="AlphaFoldDB" id="A0A9W9WT83"/>
<evidence type="ECO:0000313" key="5">
    <source>
        <dbReference type="Proteomes" id="UP001147760"/>
    </source>
</evidence>
<evidence type="ECO:0000256" key="1">
    <source>
        <dbReference type="ARBA" id="ARBA00001933"/>
    </source>
</evidence>
<dbReference type="GO" id="GO:0030170">
    <property type="term" value="F:pyridoxal phosphate binding"/>
    <property type="evidence" value="ECO:0007669"/>
    <property type="project" value="InterPro"/>
</dbReference>
<dbReference type="SUPFAM" id="SSF53383">
    <property type="entry name" value="PLP-dependent transferases"/>
    <property type="match status" value="1"/>
</dbReference>
<dbReference type="Gene3D" id="3.90.1150.10">
    <property type="entry name" value="Aspartate Aminotransferase, domain 1"/>
    <property type="match status" value="1"/>
</dbReference>
<dbReference type="GO" id="GO:0003962">
    <property type="term" value="F:cystathionine gamma-synthase activity"/>
    <property type="evidence" value="ECO:0007669"/>
    <property type="project" value="TreeGrafter"/>
</dbReference>
<keyword evidence="5" id="KW-1185">Reference proteome</keyword>
<evidence type="ECO:0000256" key="2">
    <source>
        <dbReference type="ARBA" id="ARBA00022898"/>
    </source>
</evidence>
<protein>
    <recommendedName>
        <fullName evidence="6">Cystathionine gamma-synthase</fullName>
    </recommendedName>
</protein>
<comment type="similarity">
    <text evidence="3">Belongs to the trans-sulfuration enzymes family.</text>
</comment>
<name>A0A9W9WT83_9EURO</name>
<evidence type="ECO:0000313" key="4">
    <source>
        <dbReference type="EMBL" id="KAJ5473096.1"/>
    </source>
</evidence>
<dbReference type="Proteomes" id="UP001147760">
    <property type="component" value="Unassembled WGS sequence"/>
</dbReference>
<dbReference type="PANTHER" id="PTHR42699">
    <property type="match status" value="1"/>
</dbReference>
<evidence type="ECO:0008006" key="6">
    <source>
        <dbReference type="Google" id="ProtNLM"/>
    </source>
</evidence>
<reference evidence="4" key="2">
    <citation type="journal article" date="2023" name="IMA Fungus">
        <title>Comparative genomic study of the Penicillium genus elucidates a diverse pangenome and 15 lateral gene transfer events.</title>
        <authorList>
            <person name="Petersen C."/>
            <person name="Sorensen T."/>
            <person name="Nielsen M.R."/>
            <person name="Sondergaard T.E."/>
            <person name="Sorensen J.L."/>
            <person name="Fitzpatrick D.A."/>
            <person name="Frisvad J.C."/>
            <person name="Nielsen K.L."/>
        </authorList>
    </citation>
    <scope>NUCLEOTIDE SEQUENCE</scope>
    <source>
        <strain evidence="4">IBT 17660</strain>
    </source>
</reference>
<dbReference type="Pfam" id="PF01053">
    <property type="entry name" value="Cys_Met_Meta_PP"/>
    <property type="match status" value="1"/>
</dbReference>
<dbReference type="GO" id="GO:0019346">
    <property type="term" value="P:transsulfuration"/>
    <property type="evidence" value="ECO:0007669"/>
    <property type="project" value="InterPro"/>
</dbReference>
<organism evidence="4 5">
    <name type="scientific">Penicillium desertorum</name>
    <dbReference type="NCBI Taxonomy" id="1303715"/>
    <lineage>
        <taxon>Eukaryota</taxon>
        <taxon>Fungi</taxon>
        <taxon>Dikarya</taxon>
        <taxon>Ascomycota</taxon>
        <taxon>Pezizomycotina</taxon>
        <taxon>Eurotiomycetes</taxon>
        <taxon>Eurotiomycetidae</taxon>
        <taxon>Eurotiales</taxon>
        <taxon>Aspergillaceae</taxon>
        <taxon>Penicillium</taxon>
    </lineage>
</organism>
<dbReference type="PANTHER" id="PTHR42699:SF1">
    <property type="entry name" value="CYSTATHIONINE GAMMA-SYNTHASE-RELATED"/>
    <property type="match status" value="1"/>
</dbReference>
<keyword evidence="2 3" id="KW-0663">Pyridoxal phosphate</keyword>
<dbReference type="InterPro" id="IPR015422">
    <property type="entry name" value="PyrdxlP-dep_Trfase_small"/>
</dbReference>
<dbReference type="OrthoDB" id="10047078at2759"/>
<dbReference type="InterPro" id="IPR000277">
    <property type="entry name" value="Cys/Met-Metab_PyrdxlP-dep_enz"/>
</dbReference>